<comment type="function">
    <text evidence="5">Acylhydrolase that catalyzes the hydrolysis of phospholipids at the sn-1 position.</text>
</comment>
<dbReference type="EMBL" id="EF678656">
    <property type="protein sequence ID" value="ABR18391.1"/>
    <property type="molecule type" value="mRNA"/>
</dbReference>
<evidence type="ECO:0000256" key="5">
    <source>
        <dbReference type="RuleBase" id="RU367093"/>
    </source>
</evidence>
<evidence type="ECO:0000256" key="4">
    <source>
        <dbReference type="ARBA" id="ARBA00023098"/>
    </source>
</evidence>
<sequence length="412" mass="46242">MAEGSIAKRWRLLQGSQRWEGLTDPLDSDLRKSILIYGDHCQATYDTFISDRGSKYAGSSRYGGPHFFEDLGLTKRPTEWGYSLSKFIYATSTIKVPEAFIRTSLSREGGSRESNWMGYVAHVTDTGKTQYGRRDITVAWRGTLQSLEWVNDFDPGQASLSTLLPDQTGLDRETDKVLRNDARVQRGWFDIYTSEDSRSPFNKSSAREQVLREVKRLLEKYKDEEEISITTTGHSLGATLATLCAFDIVINGLNKPSGRAIPIPVTAIVFASPRVGNDAFKKVVDKLPDLRVLRVTNNPDLVPLHPFLGYVEVGVELPVDTVKSPYLKNPGDASRWHNLEAYLHTVAGTQGKNGAFKLEVDRDIALVNKSTDWLKDEYLVPVSWWVEKNKGMVQGNDGHWLMAKPPDEDLAD</sequence>
<dbReference type="PANTHER" id="PTHR31828">
    <property type="entry name" value="PHOSPHOLIPASE A1-IIGAMMA"/>
    <property type="match status" value="1"/>
</dbReference>
<dbReference type="GO" id="GO:0016042">
    <property type="term" value="P:lipid catabolic process"/>
    <property type="evidence" value="ECO:0007669"/>
    <property type="project" value="UniProtKB-UniRule"/>
</dbReference>
<dbReference type="FunFam" id="3.40.50.1820:FF:000065">
    <property type="entry name" value="Phospholipase A1-II 3"/>
    <property type="match status" value="1"/>
</dbReference>
<keyword evidence="3 5" id="KW-0442">Lipid degradation</keyword>
<protein>
    <recommendedName>
        <fullName evidence="5">Phospholipase A1</fullName>
        <ecNumber evidence="5">3.1.1.-</ecNumber>
    </recommendedName>
</protein>
<dbReference type="CDD" id="cd00519">
    <property type="entry name" value="Lipase_3"/>
    <property type="match status" value="1"/>
</dbReference>
<dbReference type="InterPro" id="IPR033556">
    <property type="entry name" value="PLA"/>
</dbReference>
<dbReference type="AlphaFoldDB" id="B8LRW1"/>
<evidence type="ECO:0000313" key="7">
    <source>
        <dbReference type="EMBL" id="ABR18391.1"/>
    </source>
</evidence>
<name>B8LRW1_PICSI</name>
<evidence type="ECO:0000259" key="6">
    <source>
        <dbReference type="Pfam" id="PF01764"/>
    </source>
</evidence>
<dbReference type="EC" id="3.1.1.-" evidence="5"/>
<dbReference type="GO" id="GO:0005737">
    <property type="term" value="C:cytoplasm"/>
    <property type="evidence" value="ECO:0007669"/>
    <property type="project" value="UniProtKB-ARBA"/>
</dbReference>
<dbReference type="InterPro" id="IPR029058">
    <property type="entry name" value="AB_hydrolase_fold"/>
</dbReference>
<keyword evidence="4 5" id="KW-0443">Lipid metabolism</keyword>
<dbReference type="Gene3D" id="3.40.50.1820">
    <property type="entry name" value="alpha/beta hydrolase"/>
    <property type="match status" value="1"/>
</dbReference>
<dbReference type="Pfam" id="PF01764">
    <property type="entry name" value="Lipase_3"/>
    <property type="match status" value="1"/>
</dbReference>
<evidence type="ECO:0000256" key="1">
    <source>
        <dbReference type="ARBA" id="ARBA00010701"/>
    </source>
</evidence>
<comment type="similarity">
    <text evidence="1 5">Belongs to the AB hydrolase superfamily. Lipase family.</text>
</comment>
<dbReference type="GO" id="GO:0008970">
    <property type="term" value="F:phospholipase A1 activity"/>
    <property type="evidence" value="ECO:0007669"/>
    <property type="project" value="UniProtKB-UniRule"/>
</dbReference>
<reference evidence="7" key="1">
    <citation type="submission" date="2007-06" db="EMBL/GenBank/DDBJ databases">
        <title>Full length cDNA sequences from Sitka Spruce (Picea sitchensis).</title>
        <authorList>
            <person name="Ralph S.G."/>
            <person name="Chun H.E."/>
            <person name="Liao N."/>
            <person name="Ali J."/>
            <person name="Reid K."/>
            <person name="Kolosova N."/>
            <person name="Cooper N."/>
            <person name="Cullis C."/>
            <person name="Jancsik S."/>
            <person name="Moore R."/>
            <person name="Mayo M."/>
            <person name="Wagner S."/>
            <person name="Holt R.A."/>
            <person name="Jones S.J.M."/>
            <person name="Marra M.A."/>
            <person name="Ritland C.E."/>
            <person name="Ritland K."/>
            <person name="Bohlmann J."/>
        </authorList>
    </citation>
    <scope>NUCLEOTIDE SEQUENCE</scope>
    <source>
        <tissue evidence="7">Bark</tissue>
    </source>
</reference>
<evidence type="ECO:0000256" key="3">
    <source>
        <dbReference type="ARBA" id="ARBA00022963"/>
    </source>
</evidence>
<dbReference type="SUPFAM" id="SSF53474">
    <property type="entry name" value="alpha/beta-Hydrolases"/>
    <property type="match status" value="1"/>
</dbReference>
<evidence type="ECO:0000256" key="2">
    <source>
        <dbReference type="ARBA" id="ARBA00022801"/>
    </source>
</evidence>
<feature type="domain" description="Fungal lipase-type" evidence="6">
    <location>
        <begin position="138"/>
        <end position="307"/>
    </location>
</feature>
<proteinExistence type="evidence at transcript level"/>
<dbReference type="InterPro" id="IPR002921">
    <property type="entry name" value="Fungal_lipase-type"/>
</dbReference>
<accession>B8LRW1</accession>
<keyword evidence="2 5" id="KW-0378">Hydrolase</keyword>
<organism evidence="7">
    <name type="scientific">Picea sitchensis</name>
    <name type="common">Sitka spruce</name>
    <name type="synonym">Pinus sitchensis</name>
    <dbReference type="NCBI Taxonomy" id="3332"/>
    <lineage>
        <taxon>Eukaryota</taxon>
        <taxon>Viridiplantae</taxon>
        <taxon>Streptophyta</taxon>
        <taxon>Embryophyta</taxon>
        <taxon>Tracheophyta</taxon>
        <taxon>Spermatophyta</taxon>
        <taxon>Pinopsida</taxon>
        <taxon>Pinidae</taxon>
        <taxon>Conifers I</taxon>
        <taxon>Pinales</taxon>
        <taxon>Pinaceae</taxon>
        <taxon>Picea</taxon>
    </lineage>
</organism>
<dbReference type="PANTHER" id="PTHR31828:SF10">
    <property type="entry name" value="PHOSPHOLIPASE A1-IIDELTA"/>
    <property type="match status" value="1"/>
</dbReference>